<dbReference type="InterPro" id="IPR013103">
    <property type="entry name" value="RVT_2"/>
</dbReference>
<gene>
    <name evidence="3" type="ORF">CTI12_AA018350</name>
</gene>
<feature type="domain" description="Peptidase A1" evidence="2">
    <location>
        <begin position="1"/>
        <end position="45"/>
    </location>
</feature>
<dbReference type="InterPro" id="IPR057670">
    <property type="entry name" value="SH3_retrovirus"/>
</dbReference>
<dbReference type="STRING" id="35608.A0A2U1QKL8"/>
<dbReference type="PANTHER" id="PTHR11439">
    <property type="entry name" value="GAG-POL-RELATED RETROTRANSPOSON"/>
    <property type="match status" value="1"/>
</dbReference>
<reference evidence="3 4" key="1">
    <citation type="journal article" date="2018" name="Mol. Plant">
        <title>The genome of Artemisia annua provides insight into the evolution of Asteraceae family and artemisinin biosynthesis.</title>
        <authorList>
            <person name="Shen Q."/>
            <person name="Zhang L."/>
            <person name="Liao Z."/>
            <person name="Wang S."/>
            <person name="Yan T."/>
            <person name="Shi P."/>
            <person name="Liu M."/>
            <person name="Fu X."/>
            <person name="Pan Q."/>
            <person name="Wang Y."/>
            <person name="Lv Z."/>
            <person name="Lu X."/>
            <person name="Zhang F."/>
            <person name="Jiang W."/>
            <person name="Ma Y."/>
            <person name="Chen M."/>
            <person name="Hao X."/>
            <person name="Li L."/>
            <person name="Tang Y."/>
            <person name="Lv G."/>
            <person name="Zhou Y."/>
            <person name="Sun X."/>
            <person name="Brodelius P.E."/>
            <person name="Rose J.K.C."/>
            <person name="Tang K."/>
        </authorList>
    </citation>
    <scope>NUCLEOTIDE SEQUENCE [LARGE SCALE GENOMIC DNA]</scope>
    <source>
        <strain evidence="4">cv. Huhao1</strain>
        <tissue evidence="3">Leaf</tissue>
    </source>
</reference>
<name>A0A2U1QKL8_ARTAN</name>
<dbReference type="EMBL" id="PKPP01000063">
    <property type="protein sequence ID" value="PWA98533.1"/>
    <property type="molecule type" value="Genomic_DNA"/>
</dbReference>
<evidence type="ECO:0000313" key="3">
    <source>
        <dbReference type="EMBL" id="PWA98533.1"/>
    </source>
</evidence>
<protein>
    <submittedName>
        <fullName evidence="3">Ribonuclease H-like domain-containing protein</fullName>
    </submittedName>
</protein>
<dbReference type="Pfam" id="PF25597">
    <property type="entry name" value="SH3_retrovirus"/>
    <property type="match status" value="1"/>
</dbReference>
<organism evidence="3 4">
    <name type="scientific">Artemisia annua</name>
    <name type="common">Sweet wormwood</name>
    <dbReference type="NCBI Taxonomy" id="35608"/>
    <lineage>
        <taxon>Eukaryota</taxon>
        <taxon>Viridiplantae</taxon>
        <taxon>Streptophyta</taxon>
        <taxon>Embryophyta</taxon>
        <taxon>Tracheophyta</taxon>
        <taxon>Spermatophyta</taxon>
        <taxon>Magnoliopsida</taxon>
        <taxon>eudicotyledons</taxon>
        <taxon>Gunneridae</taxon>
        <taxon>Pentapetalae</taxon>
        <taxon>asterids</taxon>
        <taxon>campanulids</taxon>
        <taxon>Asterales</taxon>
        <taxon>Asteraceae</taxon>
        <taxon>Asteroideae</taxon>
        <taxon>Anthemideae</taxon>
        <taxon>Artemisiinae</taxon>
        <taxon>Artemisia</taxon>
    </lineage>
</organism>
<sequence length="756" mass="86410">MCFATVLNNSDKFSSRSEKSVFIGYSFEKKAYKLFSLESKKILFSKDVTFYETVFPFKNKSENKDFELSFQNTDCLNFFNHFPDDENLSDDPYDDKRDKEPKGSESIDHSSLRGTENTGFTRKDEVGHPGESAEATNDEEENATLEENVNQSEGDDNYFNEFNNMFNEHGDVTPDRQSTYRTYVRRSFRKTQLPMKLSDYDINTKVKYNIDKHVNYSKLSTENYNFSTNLNKIVEPKTYKEAVKNPKWIEAMNLEVEALNRNQTWDEIIELPVGRKAIGGKWVFKVKYKSNGEVERYKARWVAKGYNQKEGVDYDETFSPVVKIVTVRCLLSVAVHNGWSVYQMYVNNAFLYGELDEDVYMCLPEGYSDGKSVCKLKKSLYGLKQAPRKWNEKLTSVLLENGFTQSKNDFSLFFKNKNGIFIALLVYVNDIVITGNNIQAINEVKSFMSSKFLIKDLGKLKYFLGIEVLNSGGNMFLTQRKYCLEVLAEFGMLACKPCDTPIETKECSAKPDQVVVDIPLTGITNYQKLVGKLIYLTHTRPEISYAVHVLSQFMHSPMQSHLKLAFRVLRYLKTAPGKGISFCKGNDLNLSVFVDSDWAKCKVTRKSVTGYCVFLGKSLVSWKSKKQSMLSKSSAEAEYRAMNTVTCEVIWIQKILAELNVEISLPVPLHCDNSSAIQIAANPVFHEKTKHFEIELFFLREKVSAGVVKTVKVESVDNVADIFTKGLSVQEHNKFCDDLGLYDMYKAEIKGECSEG</sequence>
<dbReference type="PROSITE" id="PS51767">
    <property type="entry name" value="PEPTIDASE_A1"/>
    <property type="match status" value="1"/>
</dbReference>
<evidence type="ECO:0000313" key="4">
    <source>
        <dbReference type="Proteomes" id="UP000245207"/>
    </source>
</evidence>
<dbReference type="PANTHER" id="PTHR11439:SF508">
    <property type="entry name" value="RNA-DIRECTED DNA POLYMERASE"/>
    <property type="match status" value="1"/>
</dbReference>
<accession>A0A2U1QKL8</accession>
<keyword evidence="4" id="KW-1185">Reference proteome</keyword>
<dbReference type="OrthoDB" id="414945at2759"/>
<dbReference type="InterPro" id="IPR043502">
    <property type="entry name" value="DNA/RNA_pol_sf"/>
</dbReference>
<dbReference type="InterPro" id="IPR033121">
    <property type="entry name" value="PEPTIDASE_A1"/>
</dbReference>
<feature type="compositionally biased region" description="Basic and acidic residues" evidence="1">
    <location>
        <begin position="94"/>
        <end position="111"/>
    </location>
</feature>
<dbReference type="CDD" id="cd09272">
    <property type="entry name" value="RNase_HI_RT_Ty1"/>
    <property type="match status" value="1"/>
</dbReference>
<feature type="region of interest" description="Disordered" evidence="1">
    <location>
        <begin position="86"/>
        <end position="156"/>
    </location>
</feature>
<proteinExistence type="predicted"/>
<evidence type="ECO:0000259" key="2">
    <source>
        <dbReference type="PROSITE" id="PS51767"/>
    </source>
</evidence>
<comment type="caution">
    <text evidence="3">The sequence shown here is derived from an EMBL/GenBank/DDBJ whole genome shotgun (WGS) entry which is preliminary data.</text>
</comment>
<dbReference type="Proteomes" id="UP000245207">
    <property type="component" value="Unassembled WGS sequence"/>
</dbReference>
<dbReference type="SUPFAM" id="SSF56672">
    <property type="entry name" value="DNA/RNA polymerases"/>
    <property type="match status" value="1"/>
</dbReference>
<dbReference type="AlphaFoldDB" id="A0A2U1QKL8"/>
<dbReference type="Pfam" id="PF07727">
    <property type="entry name" value="RVT_2"/>
    <property type="match status" value="1"/>
</dbReference>
<evidence type="ECO:0000256" key="1">
    <source>
        <dbReference type="SAM" id="MobiDB-lite"/>
    </source>
</evidence>